<name>A0A382PM54_9ZZZZ</name>
<organism evidence="1">
    <name type="scientific">marine metagenome</name>
    <dbReference type="NCBI Taxonomy" id="408172"/>
    <lineage>
        <taxon>unclassified sequences</taxon>
        <taxon>metagenomes</taxon>
        <taxon>ecological metagenomes</taxon>
    </lineage>
</organism>
<evidence type="ECO:0000313" key="1">
    <source>
        <dbReference type="EMBL" id="SVC73072.1"/>
    </source>
</evidence>
<dbReference type="EMBL" id="UINC01107584">
    <property type="protein sequence ID" value="SVC73072.1"/>
    <property type="molecule type" value="Genomic_DNA"/>
</dbReference>
<sequence>MLYFWRPQTFSIKDRLPPCQTIWHTGR</sequence>
<gene>
    <name evidence="1" type="ORF">METZ01_LOCUS325926</name>
</gene>
<accession>A0A382PM54</accession>
<protein>
    <submittedName>
        <fullName evidence="1">Uncharacterized protein</fullName>
    </submittedName>
</protein>
<reference evidence="1" key="1">
    <citation type="submission" date="2018-05" db="EMBL/GenBank/DDBJ databases">
        <authorList>
            <person name="Lanie J.A."/>
            <person name="Ng W.-L."/>
            <person name="Kazmierczak K.M."/>
            <person name="Andrzejewski T.M."/>
            <person name="Davidsen T.M."/>
            <person name="Wayne K.J."/>
            <person name="Tettelin H."/>
            <person name="Glass J.I."/>
            <person name="Rusch D."/>
            <person name="Podicherti R."/>
            <person name="Tsui H.-C.T."/>
            <person name="Winkler M.E."/>
        </authorList>
    </citation>
    <scope>NUCLEOTIDE SEQUENCE</scope>
</reference>
<dbReference type="AlphaFoldDB" id="A0A382PM54"/>
<proteinExistence type="predicted"/>